<dbReference type="InterPro" id="IPR036291">
    <property type="entry name" value="NAD(P)-bd_dom_sf"/>
</dbReference>
<evidence type="ECO:0000313" key="2">
    <source>
        <dbReference type="EMBL" id="OWJ63660.1"/>
    </source>
</evidence>
<protein>
    <submittedName>
        <fullName evidence="2">Epimerase</fullName>
    </submittedName>
</protein>
<dbReference type="PANTHER" id="PTHR48079">
    <property type="entry name" value="PROTEIN YEEZ"/>
    <property type="match status" value="1"/>
</dbReference>
<dbReference type="GO" id="GO:0004029">
    <property type="term" value="F:aldehyde dehydrogenase (NAD+) activity"/>
    <property type="evidence" value="ECO:0007669"/>
    <property type="project" value="TreeGrafter"/>
</dbReference>
<dbReference type="AlphaFoldDB" id="A0A211ZEK0"/>
<reference evidence="3" key="1">
    <citation type="submission" date="2017-05" db="EMBL/GenBank/DDBJ databases">
        <authorList>
            <person name="Macchi M."/>
            <person name="Festa S."/>
            <person name="Coppotelli B.M."/>
            <person name="Morelli I.S."/>
        </authorList>
    </citation>
    <scope>NUCLEOTIDE SEQUENCE [LARGE SCALE GENOMIC DNA]</scope>
    <source>
        <strain evidence="3">I</strain>
    </source>
</reference>
<name>A0A211ZEK0_9PROT</name>
<dbReference type="PANTHER" id="PTHR48079:SF6">
    <property type="entry name" value="NAD(P)-BINDING DOMAIN-CONTAINING PROTEIN-RELATED"/>
    <property type="match status" value="1"/>
</dbReference>
<evidence type="ECO:0000313" key="3">
    <source>
        <dbReference type="Proteomes" id="UP000196655"/>
    </source>
</evidence>
<organism evidence="2 3">
    <name type="scientific">Inquilinus limosus</name>
    <dbReference type="NCBI Taxonomy" id="171674"/>
    <lineage>
        <taxon>Bacteria</taxon>
        <taxon>Pseudomonadati</taxon>
        <taxon>Pseudomonadota</taxon>
        <taxon>Alphaproteobacteria</taxon>
        <taxon>Rhodospirillales</taxon>
        <taxon>Rhodospirillaceae</taxon>
        <taxon>Inquilinus</taxon>
    </lineage>
</organism>
<keyword evidence="3" id="KW-1185">Reference proteome</keyword>
<dbReference type="GO" id="GO:0005737">
    <property type="term" value="C:cytoplasm"/>
    <property type="evidence" value="ECO:0007669"/>
    <property type="project" value="TreeGrafter"/>
</dbReference>
<dbReference type="OrthoDB" id="9801785at2"/>
<dbReference type="SUPFAM" id="SSF51735">
    <property type="entry name" value="NAD(P)-binding Rossmann-fold domains"/>
    <property type="match status" value="1"/>
</dbReference>
<dbReference type="Gene3D" id="3.40.50.720">
    <property type="entry name" value="NAD(P)-binding Rossmann-like Domain"/>
    <property type="match status" value="1"/>
</dbReference>
<dbReference type="EMBL" id="NHON01000084">
    <property type="protein sequence ID" value="OWJ63660.1"/>
    <property type="molecule type" value="Genomic_DNA"/>
</dbReference>
<accession>A0A211ZEK0</accession>
<proteinExistence type="predicted"/>
<dbReference type="Proteomes" id="UP000196655">
    <property type="component" value="Unassembled WGS sequence"/>
</dbReference>
<dbReference type="RefSeq" id="WP_088155543.1">
    <property type="nucleotide sequence ID" value="NZ_NHON01000084.1"/>
</dbReference>
<feature type="domain" description="NAD-dependent epimerase/dehydratase" evidence="1">
    <location>
        <begin position="6"/>
        <end position="214"/>
    </location>
</feature>
<sequence>MSGIALFGAAGAIGRSIAAALRAEGRPYRVVGRSRPALEREFGADPLAEIATWDPDDPASVRAAARGMGTIVHLVGVPYHQFRLHPVVMRQVLDSAVAEGVARLLLVGTVYPYGRPRARPVREDHPREPHTFKGQMRKAQEDLVLEADAAGRIRGAVLRLPDFYGPGVERSLLHDLFLAAATGRRARMVGPIDRPHEFAFVPDIGPVVTALAAREEAWGRVWHLAGPGTITQREAAALAFATARRTPRLMVAGKTMLRLAGLFDPLMRELVEMHYLQTDPVIMDDSALQALIGPIRKTPYAEGIRRCVEAAATA</sequence>
<comment type="caution">
    <text evidence="2">The sequence shown here is derived from an EMBL/GenBank/DDBJ whole genome shotgun (WGS) entry which is preliminary data.</text>
</comment>
<dbReference type="InterPro" id="IPR001509">
    <property type="entry name" value="Epimerase_deHydtase"/>
</dbReference>
<dbReference type="InterPro" id="IPR051783">
    <property type="entry name" value="NAD(P)-dependent_oxidoreduct"/>
</dbReference>
<dbReference type="Pfam" id="PF01370">
    <property type="entry name" value="Epimerase"/>
    <property type="match status" value="1"/>
</dbReference>
<gene>
    <name evidence="2" type="ORF">BWR60_28920</name>
</gene>
<evidence type="ECO:0000259" key="1">
    <source>
        <dbReference type="Pfam" id="PF01370"/>
    </source>
</evidence>